<feature type="domain" description="Integrase p58-like C-terminal" evidence="2">
    <location>
        <begin position="7"/>
        <end position="41"/>
    </location>
</feature>
<reference evidence="3 5" key="1">
    <citation type="submission" date="2015-01" db="EMBL/GenBank/DDBJ databases">
        <title>Evolution of Trichinella species and genotypes.</title>
        <authorList>
            <person name="Korhonen P.K."/>
            <person name="Edoardo P."/>
            <person name="Giuseppe L.R."/>
            <person name="Gasser R.B."/>
        </authorList>
    </citation>
    <scope>NUCLEOTIDE SEQUENCE [LARGE SCALE GENOMIC DNA]</scope>
    <source>
        <strain evidence="3">ISS2496</strain>
    </source>
</reference>
<dbReference type="EMBL" id="JYDQ01001425">
    <property type="protein sequence ID" value="KRY05225.1"/>
    <property type="molecule type" value="Genomic_DNA"/>
</dbReference>
<organism evidence="3 5">
    <name type="scientific">Trichinella patagoniensis</name>
    <dbReference type="NCBI Taxonomy" id="990121"/>
    <lineage>
        <taxon>Eukaryota</taxon>
        <taxon>Metazoa</taxon>
        <taxon>Ecdysozoa</taxon>
        <taxon>Nematoda</taxon>
        <taxon>Enoplea</taxon>
        <taxon>Dorylaimia</taxon>
        <taxon>Trichinellida</taxon>
        <taxon>Trichinellidae</taxon>
        <taxon>Trichinella</taxon>
    </lineage>
</organism>
<dbReference type="AlphaFoldDB" id="A0A0V0YY83"/>
<dbReference type="Proteomes" id="UP000054783">
    <property type="component" value="Unassembled WGS sequence"/>
</dbReference>
<evidence type="ECO:0000313" key="5">
    <source>
        <dbReference type="Proteomes" id="UP000054783"/>
    </source>
</evidence>
<accession>A0A0V0YY83</accession>
<evidence type="ECO:0000259" key="2">
    <source>
        <dbReference type="Pfam" id="PF22938"/>
    </source>
</evidence>
<keyword evidence="5" id="KW-1185">Reference proteome</keyword>
<feature type="compositionally biased region" description="Basic and acidic residues" evidence="1">
    <location>
        <begin position="107"/>
        <end position="116"/>
    </location>
</feature>
<dbReference type="InterPro" id="IPR054465">
    <property type="entry name" value="Integrase_p58-like_C"/>
</dbReference>
<evidence type="ECO:0000256" key="1">
    <source>
        <dbReference type="SAM" id="MobiDB-lite"/>
    </source>
</evidence>
<name>A0A0V0YY83_9BILA</name>
<comment type="caution">
    <text evidence="3">The sequence shown here is derived from an EMBL/GenBank/DDBJ whole genome shotgun (WGS) entry which is preliminary data.</text>
</comment>
<gene>
    <name evidence="3" type="ORF">T12_10497</name>
    <name evidence="4" type="ORF">T12_8881</name>
</gene>
<protein>
    <recommendedName>
        <fullName evidence="2">Integrase p58-like C-terminal domain-containing protein</fullName>
    </recommendedName>
</protein>
<proteinExistence type="predicted"/>
<dbReference type="EMBL" id="JYDQ01000278">
    <property type="protein sequence ID" value="KRY09339.1"/>
    <property type="molecule type" value="Genomic_DNA"/>
</dbReference>
<dbReference type="Pfam" id="PF22938">
    <property type="entry name" value="Integrase_p58_C"/>
    <property type="match status" value="1"/>
</dbReference>
<sequence length="116" mass="13684">MDMRWSGPLRVVKQLGAETYRVQDVRRPRRRLVVHSDRLKPYHTGTHQDATIGGSEPPGGYGDVLRTTWTFKQPTVRPDTRRSQAQEDVQEQAAEQNRPQRVRRPPRRFDDYVRYN</sequence>
<evidence type="ECO:0000313" key="4">
    <source>
        <dbReference type="EMBL" id="KRY09339.1"/>
    </source>
</evidence>
<feature type="region of interest" description="Disordered" evidence="1">
    <location>
        <begin position="34"/>
        <end position="116"/>
    </location>
</feature>
<evidence type="ECO:0000313" key="3">
    <source>
        <dbReference type="EMBL" id="KRY05225.1"/>
    </source>
</evidence>
<dbReference type="STRING" id="990121.A0A0V0YY83"/>